<dbReference type="PANTHER" id="PTHR31465">
    <property type="entry name" value="PROTEIN RTA1-RELATED"/>
    <property type="match status" value="1"/>
</dbReference>
<evidence type="ECO:0000256" key="2">
    <source>
        <dbReference type="ARBA" id="ARBA00022692"/>
    </source>
</evidence>
<accession>A0A3M9Y904</accession>
<sequence>MASTSSLMTDVKTCGSGDYDNSGENDETRSRLRTIQHYGNRWPCFKGAMWDTSPDWTTPPYVTQTIFLLISPSLFAASIYMILSRVILVVDGEHCSPIRRVWLTKLFVLGDVLSFLMQSGGGGMMAGGTLDAMHNGERIVILGLIVQIIFFTLFAVTAALFHRRFARSVAARVSASNIPWQRYLTVLYVASGLIMVRSLFRLIEYIQGNAGFFISREVFLYLFDGALMFLTMGIFAWQHPGELNALLEGIPGKHGYRLDSVG</sequence>
<dbReference type="Pfam" id="PF04479">
    <property type="entry name" value="RTA1"/>
    <property type="match status" value="1"/>
</dbReference>
<evidence type="ECO:0000256" key="5">
    <source>
        <dbReference type="SAM" id="Phobius"/>
    </source>
</evidence>
<evidence type="ECO:0000313" key="6">
    <source>
        <dbReference type="EMBL" id="RNJ56983.1"/>
    </source>
</evidence>
<dbReference type="GeneID" id="39610195"/>
<feature type="transmembrane region" description="Helical" evidence="5">
    <location>
        <begin position="218"/>
        <end position="237"/>
    </location>
</feature>
<dbReference type="GO" id="GO:0016020">
    <property type="term" value="C:membrane"/>
    <property type="evidence" value="ECO:0007669"/>
    <property type="project" value="UniProtKB-SubCell"/>
</dbReference>
<proteinExistence type="predicted"/>
<reference evidence="6 7" key="1">
    <citation type="submission" date="2018-10" db="EMBL/GenBank/DDBJ databases">
        <title>Genome sequence of Verticillium nonalfalfae VnAa140.</title>
        <authorList>
            <person name="Stajich J.E."/>
            <person name="Kasson M.T."/>
        </authorList>
    </citation>
    <scope>NUCLEOTIDE SEQUENCE [LARGE SCALE GENOMIC DNA]</scope>
    <source>
        <strain evidence="6 7">VnAa140</strain>
    </source>
</reference>
<gene>
    <name evidence="6" type="ORF">D7B24_006506</name>
</gene>
<dbReference type="RefSeq" id="XP_028495141.1">
    <property type="nucleotide sequence ID" value="XM_028640635.1"/>
</dbReference>
<dbReference type="PANTHER" id="PTHR31465:SF1">
    <property type="entry name" value="PROTEIN RTA1-RELATED"/>
    <property type="match status" value="1"/>
</dbReference>
<dbReference type="InterPro" id="IPR007568">
    <property type="entry name" value="RTA1"/>
</dbReference>
<evidence type="ECO:0000256" key="4">
    <source>
        <dbReference type="ARBA" id="ARBA00023136"/>
    </source>
</evidence>
<comment type="subcellular location">
    <subcellularLocation>
        <location evidence="1">Membrane</location>
        <topology evidence="1">Multi-pass membrane protein</topology>
    </subcellularLocation>
</comment>
<evidence type="ECO:0000313" key="7">
    <source>
        <dbReference type="Proteomes" id="UP000267145"/>
    </source>
</evidence>
<evidence type="ECO:0000256" key="3">
    <source>
        <dbReference type="ARBA" id="ARBA00022989"/>
    </source>
</evidence>
<evidence type="ECO:0000256" key="1">
    <source>
        <dbReference type="ARBA" id="ARBA00004141"/>
    </source>
</evidence>
<keyword evidence="4 5" id="KW-0472">Membrane</keyword>
<dbReference type="Proteomes" id="UP000267145">
    <property type="component" value="Unassembled WGS sequence"/>
</dbReference>
<feature type="transmembrane region" description="Helical" evidence="5">
    <location>
        <begin position="102"/>
        <end position="119"/>
    </location>
</feature>
<dbReference type="AlphaFoldDB" id="A0A3M9Y904"/>
<keyword evidence="7" id="KW-1185">Reference proteome</keyword>
<organism evidence="6 7">
    <name type="scientific">Verticillium nonalfalfae</name>
    <dbReference type="NCBI Taxonomy" id="1051616"/>
    <lineage>
        <taxon>Eukaryota</taxon>
        <taxon>Fungi</taxon>
        <taxon>Dikarya</taxon>
        <taxon>Ascomycota</taxon>
        <taxon>Pezizomycotina</taxon>
        <taxon>Sordariomycetes</taxon>
        <taxon>Hypocreomycetidae</taxon>
        <taxon>Glomerellales</taxon>
        <taxon>Plectosphaerellaceae</taxon>
        <taxon>Verticillium</taxon>
    </lineage>
</organism>
<name>A0A3M9Y904_9PEZI</name>
<feature type="transmembrane region" description="Helical" evidence="5">
    <location>
        <begin position="139"/>
        <end position="162"/>
    </location>
</feature>
<dbReference type="EMBL" id="RBVV01000047">
    <property type="protein sequence ID" value="RNJ56983.1"/>
    <property type="molecule type" value="Genomic_DNA"/>
</dbReference>
<keyword evidence="2 5" id="KW-0812">Transmembrane</keyword>
<feature type="transmembrane region" description="Helical" evidence="5">
    <location>
        <begin position="66"/>
        <end position="90"/>
    </location>
</feature>
<protein>
    <submittedName>
        <fullName evidence="6">Uncharacterized protein</fullName>
    </submittedName>
</protein>
<dbReference type="STRING" id="1051616.A0A3M9Y904"/>
<comment type="caution">
    <text evidence="6">The sequence shown here is derived from an EMBL/GenBank/DDBJ whole genome shotgun (WGS) entry which is preliminary data.</text>
</comment>
<keyword evidence="3 5" id="KW-1133">Transmembrane helix</keyword>